<proteinExistence type="predicted"/>
<evidence type="ECO:0000313" key="2">
    <source>
        <dbReference type="Proteomes" id="UP000433577"/>
    </source>
</evidence>
<dbReference type="OrthoDB" id="9152953at2"/>
<dbReference type="RefSeq" id="WP_158951421.1">
    <property type="nucleotide sequence ID" value="NZ_CP046913.1"/>
</dbReference>
<organism evidence="1 2">
    <name type="scientific">Paraburkholderia acidisoli</name>
    <dbReference type="NCBI Taxonomy" id="2571748"/>
    <lineage>
        <taxon>Bacteria</taxon>
        <taxon>Pseudomonadati</taxon>
        <taxon>Pseudomonadota</taxon>
        <taxon>Betaproteobacteria</taxon>
        <taxon>Burkholderiales</taxon>
        <taxon>Burkholderiaceae</taxon>
        <taxon>Paraburkholderia</taxon>
    </lineage>
</organism>
<evidence type="ECO:0000313" key="1">
    <source>
        <dbReference type="EMBL" id="QGZ62394.1"/>
    </source>
</evidence>
<name>A0A7Z2JGD8_9BURK</name>
<keyword evidence="2" id="KW-1185">Reference proteome</keyword>
<sequence length="161" mass="17861">MKKSNDPSQVFLQTLTSLYFYNAVKPISGRKEADELPPMEALVLGMMCLTKTYNSRNFTNLLYRKYGAFDSRECDKLTEVGILGLVERGYLKPASKKAEAALDERDMEIWGLGDVPFVVTAKGAKRIGYVVANLRGEDVKDVIKGLQAESKEAAKGWATSL</sequence>
<reference evidence="1 2" key="1">
    <citation type="submission" date="2019-12" db="EMBL/GenBank/DDBJ databases">
        <title>Paraburkholderia acidiphila 7Q-K02 sp. nov and Paraburkholderia acidisoli DHF22 sp. nov., two strains isolated from forest soil.</title>
        <authorList>
            <person name="Gao Z."/>
            <person name="Qiu L."/>
        </authorList>
    </citation>
    <scope>NUCLEOTIDE SEQUENCE [LARGE SCALE GENOMIC DNA]</scope>
    <source>
        <strain evidence="1 2">DHF22</strain>
    </source>
</reference>
<protein>
    <submittedName>
        <fullName evidence="1">Uncharacterized protein</fullName>
    </submittedName>
</protein>
<dbReference type="KEGG" id="pacs:FAZ98_12020"/>
<dbReference type="EMBL" id="CP046913">
    <property type="protein sequence ID" value="QGZ62394.1"/>
    <property type="molecule type" value="Genomic_DNA"/>
</dbReference>
<dbReference type="Proteomes" id="UP000433577">
    <property type="component" value="Chromosome 1"/>
</dbReference>
<dbReference type="AlphaFoldDB" id="A0A7Z2JGD8"/>
<accession>A0A7Z2JGD8</accession>
<gene>
    <name evidence="1" type="ORF">FAZ98_12020</name>
</gene>